<reference evidence="2 3" key="1">
    <citation type="submission" date="2024-04" db="EMBL/GenBank/DDBJ databases">
        <authorList>
            <person name="Rising A."/>
            <person name="Reimegard J."/>
            <person name="Sonavane S."/>
            <person name="Akerstrom W."/>
            <person name="Nylinder S."/>
            <person name="Hedman E."/>
            <person name="Kallberg Y."/>
        </authorList>
    </citation>
    <scope>NUCLEOTIDE SEQUENCE [LARGE SCALE GENOMIC DNA]</scope>
</reference>
<proteinExistence type="predicted"/>
<evidence type="ECO:0000256" key="1">
    <source>
        <dbReference type="SAM" id="SignalP"/>
    </source>
</evidence>
<sequence length="145" mass="15971">MNTVLLTGFLVTMVTLFSTVHAQAYAYAGPVGGFDNFQNWFPDWMKTFVPKFPPIVIPKNWYEGENVCVTENEEPSTGPDPFEGLNGNSRDVSKTCKGDMYKYVCVTKTRDNGETKQTVTTYQCCPGFVRTTDGSPGCIEGGANP</sequence>
<feature type="chain" id="PRO_5043830597" evidence="1">
    <location>
        <begin position="23"/>
        <end position="145"/>
    </location>
</feature>
<keyword evidence="1" id="KW-0732">Signal</keyword>
<evidence type="ECO:0000313" key="2">
    <source>
        <dbReference type="EMBL" id="CAL1270035.1"/>
    </source>
</evidence>
<accession>A0AAV1ZIH1</accession>
<gene>
    <name evidence="2" type="ORF">LARSCL_LOCUS5067</name>
</gene>
<comment type="caution">
    <text evidence="2">The sequence shown here is derived from an EMBL/GenBank/DDBJ whole genome shotgun (WGS) entry which is preliminary data.</text>
</comment>
<keyword evidence="3" id="KW-1185">Reference proteome</keyword>
<name>A0AAV1ZIH1_9ARAC</name>
<evidence type="ECO:0000313" key="3">
    <source>
        <dbReference type="Proteomes" id="UP001497382"/>
    </source>
</evidence>
<dbReference type="EMBL" id="CAXIEN010000045">
    <property type="protein sequence ID" value="CAL1270035.1"/>
    <property type="molecule type" value="Genomic_DNA"/>
</dbReference>
<organism evidence="2 3">
    <name type="scientific">Larinioides sclopetarius</name>
    <dbReference type="NCBI Taxonomy" id="280406"/>
    <lineage>
        <taxon>Eukaryota</taxon>
        <taxon>Metazoa</taxon>
        <taxon>Ecdysozoa</taxon>
        <taxon>Arthropoda</taxon>
        <taxon>Chelicerata</taxon>
        <taxon>Arachnida</taxon>
        <taxon>Araneae</taxon>
        <taxon>Araneomorphae</taxon>
        <taxon>Entelegynae</taxon>
        <taxon>Araneoidea</taxon>
        <taxon>Araneidae</taxon>
        <taxon>Larinioides</taxon>
    </lineage>
</organism>
<protein>
    <submittedName>
        <fullName evidence="2">Uncharacterized protein</fullName>
    </submittedName>
</protein>
<dbReference type="Proteomes" id="UP001497382">
    <property type="component" value="Unassembled WGS sequence"/>
</dbReference>
<feature type="signal peptide" evidence="1">
    <location>
        <begin position="1"/>
        <end position="22"/>
    </location>
</feature>
<dbReference type="AlphaFoldDB" id="A0AAV1ZIH1"/>